<dbReference type="Gene3D" id="3.40.50.300">
    <property type="entry name" value="P-loop containing nucleotide triphosphate hydrolases"/>
    <property type="match status" value="1"/>
</dbReference>
<feature type="domain" description="Tr-type G" evidence="11">
    <location>
        <begin position="12"/>
        <end position="215"/>
    </location>
</feature>
<keyword evidence="7 10" id="KW-0648">Protein biosynthesis</keyword>
<dbReference type="CDD" id="cd03688">
    <property type="entry name" value="eIF2_gamma_II"/>
    <property type="match status" value="1"/>
</dbReference>
<dbReference type="HAMAP" id="MF_00119">
    <property type="entry name" value="eIF_2_gamma"/>
    <property type="match status" value="1"/>
</dbReference>
<dbReference type="SUPFAM" id="SSF52540">
    <property type="entry name" value="P-loop containing nucleoside triphosphate hydrolases"/>
    <property type="match status" value="1"/>
</dbReference>
<feature type="binding site" evidence="10">
    <location>
        <position position="88"/>
    </location>
    <ligand>
        <name>Zn(2+)</name>
        <dbReference type="ChEBI" id="CHEBI:29105"/>
    </ligand>
</feature>
<dbReference type="GO" id="GO:0046872">
    <property type="term" value="F:metal ion binding"/>
    <property type="evidence" value="ECO:0007669"/>
    <property type="project" value="UniProtKB-KW"/>
</dbReference>
<dbReference type="GO" id="GO:0003743">
    <property type="term" value="F:translation initiation factor activity"/>
    <property type="evidence" value="ECO:0007669"/>
    <property type="project" value="UniProtKB-KW"/>
</dbReference>
<dbReference type="InterPro" id="IPR027417">
    <property type="entry name" value="P-loop_NTPase"/>
</dbReference>
<proteinExistence type="inferred from homology"/>
<dbReference type="GO" id="GO:0001731">
    <property type="term" value="P:formation of translation preinitiation complex"/>
    <property type="evidence" value="ECO:0007669"/>
    <property type="project" value="TreeGrafter"/>
</dbReference>
<dbReference type="RefSeq" id="WP_052884581.1">
    <property type="nucleotide sequence ID" value="NZ_CP009961.1"/>
</dbReference>
<dbReference type="GO" id="GO:0000049">
    <property type="term" value="F:tRNA binding"/>
    <property type="evidence" value="ECO:0007669"/>
    <property type="project" value="InterPro"/>
</dbReference>
<dbReference type="EC" id="3.6.5.3" evidence="10"/>
<dbReference type="GO" id="GO:0005525">
    <property type="term" value="F:GTP binding"/>
    <property type="evidence" value="ECO:0007669"/>
    <property type="project" value="UniProtKB-UniRule"/>
</dbReference>
<keyword evidence="5 10" id="KW-0378">Hydrolase</keyword>
<dbReference type="KEGG" id="thf:MA03_07095"/>
<evidence type="ECO:0000313" key="13">
    <source>
        <dbReference type="Proteomes" id="UP000067434"/>
    </source>
</evidence>
<dbReference type="PRINTS" id="PR00315">
    <property type="entry name" value="ELONGATNFCT"/>
</dbReference>
<evidence type="ECO:0000256" key="1">
    <source>
        <dbReference type="ARBA" id="ARBA00005388"/>
    </source>
</evidence>
<dbReference type="GO" id="GO:0003924">
    <property type="term" value="F:GTPase activity"/>
    <property type="evidence" value="ECO:0007669"/>
    <property type="project" value="InterPro"/>
</dbReference>
<dbReference type="GO" id="GO:0003746">
    <property type="term" value="F:translation elongation factor activity"/>
    <property type="evidence" value="ECO:0007669"/>
    <property type="project" value="UniProtKB-UniRule"/>
</dbReference>
<dbReference type="InterPro" id="IPR000795">
    <property type="entry name" value="T_Tr_GTP-bd_dom"/>
</dbReference>
<dbReference type="FunFam" id="2.40.30.10:FF:000009">
    <property type="entry name" value="Eukaryotic translation initiation factor 2 subunit gamma"/>
    <property type="match status" value="1"/>
</dbReference>
<feature type="binding site" evidence="10">
    <location>
        <position position="85"/>
    </location>
    <ligand>
        <name>Zn(2+)</name>
        <dbReference type="ChEBI" id="CHEBI:29105"/>
    </ligand>
</feature>
<feature type="binding site" evidence="10">
    <location>
        <position position="51"/>
    </location>
    <ligand>
        <name>Mg(2+)</name>
        <dbReference type="ChEBI" id="CHEBI:18420"/>
        <label>1</label>
    </ligand>
</feature>
<accession>A0A0F7FI84</accession>
<evidence type="ECO:0000256" key="7">
    <source>
        <dbReference type="ARBA" id="ARBA00022917"/>
    </source>
</evidence>
<keyword evidence="8 10" id="KW-0342">GTP-binding</keyword>
<dbReference type="STRING" id="1550241.MA03_07095"/>
<dbReference type="Pfam" id="PF09173">
    <property type="entry name" value="eIF2_C"/>
    <property type="match status" value="1"/>
</dbReference>
<reference evidence="12 13" key="1">
    <citation type="journal article" date="2015" name="Stand. Genomic Sci.">
        <title>Complete genome sequence of and proposal of Thermofilum uzonense sp. nov. a novel hyperthermophilic crenarchaeon and emended description of the genus Thermofilum.</title>
        <authorList>
            <person name="Toshchakov S.V."/>
            <person name="Korzhenkov A.A."/>
            <person name="Samarov N.I."/>
            <person name="Mazunin I.O."/>
            <person name="Mozhey O.I."/>
            <person name="Shmyr I.S."/>
            <person name="Derbikova K.S."/>
            <person name="Taranov E.A."/>
            <person name="Dominova I.N."/>
            <person name="Bonch-Osmolovskaya E.A."/>
            <person name="Patrushev M.V."/>
            <person name="Podosokorskaya O.A."/>
            <person name="Kublanov I.V."/>
        </authorList>
    </citation>
    <scope>NUCLEOTIDE SEQUENCE [LARGE SCALE GENOMIC DNA]</scope>
    <source>
        <strain evidence="12 13">1807-2</strain>
    </source>
</reference>
<evidence type="ECO:0000256" key="3">
    <source>
        <dbReference type="ARBA" id="ARBA00022723"/>
    </source>
</evidence>
<dbReference type="InterPro" id="IPR005225">
    <property type="entry name" value="Small_GTP-bd"/>
</dbReference>
<keyword evidence="4 10" id="KW-0547">Nucleotide-binding</keyword>
<dbReference type="NCBIfam" id="NF003077">
    <property type="entry name" value="PRK04000.1"/>
    <property type="match status" value="1"/>
</dbReference>
<dbReference type="SUPFAM" id="SSF50447">
    <property type="entry name" value="Translation proteins"/>
    <property type="match status" value="1"/>
</dbReference>
<evidence type="ECO:0000256" key="10">
    <source>
        <dbReference type="HAMAP-Rule" id="MF_00119"/>
    </source>
</evidence>
<dbReference type="SUPFAM" id="SSF50465">
    <property type="entry name" value="EF-Tu/eEF-1alpha/eIF2-gamma C-terminal domain"/>
    <property type="match status" value="1"/>
</dbReference>
<dbReference type="PROSITE" id="PS51722">
    <property type="entry name" value="G_TR_2"/>
    <property type="match status" value="1"/>
</dbReference>
<organism evidence="12 13">
    <name type="scientific">Infirmifilum uzonense</name>
    <dbReference type="NCBI Taxonomy" id="1550241"/>
    <lineage>
        <taxon>Archaea</taxon>
        <taxon>Thermoproteota</taxon>
        <taxon>Thermoprotei</taxon>
        <taxon>Thermofilales</taxon>
        <taxon>Thermofilaceae</taxon>
        <taxon>Infirmifilum</taxon>
    </lineage>
</organism>
<dbReference type="CDD" id="cd01888">
    <property type="entry name" value="eIF2_gamma"/>
    <property type="match status" value="1"/>
</dbReference>
<evidence type="ECO:0000259" key="11">
    <source>
        <dbReference type="PROSITE" id="PS51722"/>
    </source>
</evidence>
<evidence type="ECO:0000256" key="6">
    <source>
        <dbReference type="ARBA" id="ARBA00022842"/>
    </source>
</evidence>
<sequence>MDSEYAEALKKQPLVNVGTAGHVDHGKTTLIQALTGIWASHHSEELKRGITLKIGYADTAIYQCPKCPPPQKYYTSANLPSDMKCKYCGTPLEYVRKVSFVDVPGHEMLMSIMLAGSAMMDAALLVIDATKECPQPQTREHFTALDIIGVRRIIVVQNKIDVVSRERARESYNEIKRFLEGTWAEDAPIIPVSALHKVNIDALVWAIEKYVPTPERDHSLPPRMLVARSFDVNKPGTPVHELVGGVLGGTIVQGKFRVGDEVEIKPGVKLKKGGQEVWEPLYTTITSLKSGEEPLEVAYPGGLIAIGTELDPSISKADNLIGNVVGKPGSLPEPLYEIDLEVHLLERVVGTDQPLKVDPVRNGEVLMVNVGTMLSVGVVTTARHDEVHMKLKIPVVADEGTRVALSRQIAGRWRLIGYGFLK</sequence>
<keyword evidence="3 10" id="KW-0479">Metal-binding</keyword>
<dbReference type="FunFam" id="3.40.50.300:FF:000065">
    <property type="entry name" value="Eukaryotic translation initiation factor 2 subunit gamma"/>
    <property type="match status" value="1"/>
</dbReference>
<evidence type="ECO:0000256" key="2">
    <source>
        <dbReference type="ARBA" id="ARBA00022540"/>
    </source>
</evidence>
<dbReference type="FunFam" id="2.40.30.10:FF:000075">
    <property type="entry name" value="Translation initiation factor 2 subunit gamma"/>
    <property type="match status" value="1"/>
</dbReference>
<dbReference type="CDD" id="cd15490">
    <property type="entry name" value="eIF2_gamma_III"/>
    <property type="match status" value="1"/>
</dbReference>
<evidence type="ECO:0000256" key="8">
    <source>
        <dbReference type="ARBA" id="ARBA00023134"/>
    </source>
</evidence>
<dbReference type="Proteomes" id="UP000067434">
    <property type="component" value="Chromosome"/>
</dbReference>
<dbReference type="Pfam" id="PF00009">
    <property type="entry name" value="GTP_EFTU"/>
    <property type="match status" value="1"/>
</dbReference>
<dbReference type="InterPro" id="IPR009001">
    <property type="entry name" value="Transl_elong_EF1A/Init_IF2_C"/>
</dbReference>
<keyword evidence="6 10" id="KW-0460">Magnesium</keyword>
<evidence type="ECO:0000256" key="9">
    <source>
        <dbReference type="ARBA" id="ARBA00048107"/>
    </source>
</evidence>
<feature type="binding site" evidence="10">
    <location>
        <begin position="158"/>
        <end position="161"/>
    </location>
    <ligand>
        <name>GTP</name>
        <dbReference type="ChEBI" id="CHEBI:37565"/>
    </ligand>
</feature>
<feature type="binding site" evidence="10">
    <location>
        <position position="24"/>
    </location>
    <ligand>
        <name>Mg(2+)</name>
        <dbReference type="ChEBI" id="CHEBI:18420"/>
        <label>2</label>
    </ligand>
</feature>
<dbReference type="AlphaFoldDB" id="A0A0F7FI84"/>
<feature type="binding site" evidence="10">
    <location>
        <position position="67"/>
    </location>
    <ligand>
        <name>Zn(2+)</name>
        <dbReference type="ChEBI" id="CHEBI:29105"/>
    </ligand>
</feature>
<evidence type="ECO:0000256" key="4">
    <source>
        <dbReference type="ARBA" id="ARBA00022741"/>
    </source>
</evidence>
<evidence type="ECO:0000313" key="12">
    <source>
        <dbReference type="EMBL" id="AKG39049.1"/>
    </source>
</evidence>
<feature type="binding site" evidence="10">
    <location>
        <position position="64"/>
    </location>
    <ligand>
        <name>Zn(2+)</name>
        <dbReference type="ChEBI" id="CHEBI:29105"/>
    </ligand>
</feature>
<feature type="binding site" evidence="10">
    <location>
        <position position="49"/>
    </location>
    <ligand>
        <name>Mg(2+)</name>
        <dbReference type="ChEBI" id="CHEBI:18420"/>
        <label>2</label>
    </ligand>
</feature>
<keyword evidence="10" id="KW-0862">Zinc</keyword>
<dbReference type="Gene3D" id="2.40.30.10">
    <property type="entry name" value="Translation factors"/>
    <property type="match status" value="2"/>
</dbReference>
<keyword evidence="13" id="KW-1185">Reference proteome</keyword>
<dbReference type="PANTHER" id="PTHR42854:SF3">
    <property type="entry name" value="EUKARYOTIC TRANSLATION INITIATION FACTOR 2 SUBUNIT 3-RELATED"/>
    <property type="match status" value="1"/>
</dbReference>
<comment type="similarity">
    <text evidence="1 10">Belongs to the TRAFAC class translation factor GTPase superfamily. Classic translation factor GTPase family. EIF2G subfamily.</text>
</comment>
<evidence type="ECO:0000256" key="5">
    <source>
        <dbReference type="ARBA" id="ARBA00022801"/>
    </source>
</evidence>
<feature type="binding site" evidence="10">
    <location>
        <position position="28"/>
    </location>
    <ligand>
        <name>Mg(2+)</name>
        <dbReference type="ChEBI" id="CHEBI:18420"/>
        <label>1</label>
    </ligand>
</feature>
<dbReference type="InterPro" id="IPR050543">
    <property type="entry name" value="eIF2G"/>
</dbReference>
<dbReference type="InterPro" id="IPR044128">
    <property type="entry name" value="eIF2g_GTP-bd"/>
</dbReference>
<dbReference type="GO" id="GO:0005829">
    <property type="term" value="C:cytosol"/>
    <property type="evidence" value="ECO:0007669"/>
    <property type="project" value="TreeGrafter"/>
</dbReference>
<comment type="subunit">
    <text evidence="10">Heterotrimer composed of an alpha, a beta and a gamma chain.</text>
</comment>
<comment type="catalytic activity">
    <reaction evidence="9 10">
        <text>GTP + H2O = GDP + phosphate + H(+)</text>
        <dbReference type="Rhea" id="RHEA:19669"/>
        <dbReference type="ChEBI" id="CHEBI:15377"/>
        <dbReference type="ChEBI" id="CHEBI:15378"/>
        <dbReference type="ChEBI" id="CHEBI:37565"/>
        <dbReference type="ChEBI" id="CHEBI:43474"/>
        <dbReference type="ChEBI" id="CHEBI:58189"/>
        <dbReference type="EC" id="3.6.5.3"/>
    </reaction>
</comment>
<keyword evidence="2 10" id="KW-0396">Initiation factor</keyword>
<dbReference type="InterPro" id="IPR015256">
    <property type="entry name" value="eIF2g_C"/>
</dbReference>
<comment type="function">
    <text evidence="10">eIF-2 functions in the early steps of protein synthesis by forming a ternary complex with GTP and initiator tRNA.</text>
</comment>
<dbReference type="InterPro" id="IPR044127">
    <property type="entry name" value="eIF2g_dom_2"/>
</dbReference>
<feature type="binding site" evidence="10">
    <location>
        <begin position="24"/>
        <end position="29"/>
    </location>
    <ligand>
        <name>GTP</name>
        <dbReference type="ChEBI" id="CHEBI:37565"/>
    </ligand>
</feature>
<dbReference type="NCBIfam" id="TIGR03680">
    <property type="entry name" value="eif2g_arch"/>
    <property type="match status" value="1"/>
</dbReference>
<comment type="cofactor">
    <cofactor evidence="10">
        <name>Mg(2+)</name>
        <dbReference type="ChEBI" id="CHEBI:18420"/>
    </cofactor>
</comment>
<feature type="binding site" evidence="10">
    <location>
        <begin position="193"/>
        <end position="195"/>
    </location>
    <ligand>
        <name>GTP</name>
        <dbReference type="ChEBI" id="CHEBI:37565"/>
    </ligand>
</feature>
<protein>
    <recommendedName>
        <fullName evidence="10">Translation initiation factor 2 subunit gamma</fullName>
        <ecNumber evidence="10">3.6.5.3</ecNumber>
    </recommendedName>
    <alternativeName>
        <fullName evidence="10">aIF2-gamma</fullName>
    </alternativeName>
    <alternativeName>
        <fullName evidence="10">eIF-2-gamma</fullName>
    </alternativeName>
</protein>
<dbReference type="GeneID" id="25401984"/>
<name>A0A0F7FI84_9CREN</name>
<dbReference type="PANTHER" id="PTHR42854">
    <property type="entry name" value="EUKARYOTIC TRANSLATION INITIATION FACTOR 2 SUBUNIT 3 FAMILY MEMBER"/>
    <property type="match status" value="1"/>
</dbReference>
<gene>
    <name evidence="10" type="primary">eif2g</name>
    <name evidence="12" type="ORF">MA03_07095</name>
</gene>
<dbReference type="InterPro" id="IPR022424">
    <property type="entry name" value="TIF2_gsu"/>
</dbReference>
<dbReference type="OrthoDB" id="7798at2157"/>
<dbReference type="NCBIfam" id="TIGR00231">
    <property type="entry name" value="small_GTP"/>
    <property type="match status" value="1"/>
</dbReference>
<dbReference type="PATRIC" id="fig|1550241.5.peg.1469"/>
<dbReference type="InterPro" id="IPR009000">
    <property type="entry name" value="Transl_B-barrel_sf"/>
</dbReference>
<dbReference type="EMBL" id="CP009961">
    <property type="protein sequence ID" value="AKG39049.1"/>
    <property type="molecule type" value="Genomic_DNA"/>
</dbReference>
<dbReference type="HOGENOM" id="CLU_027154_0_1_2"/>